<evidence type="ECO:0000313" key="6">
    <source>
        <dbReference type="Proteomes" id="UP000054279"/>
    </source>
</evidence>
<reference evidence="5 6" key="1">
    <citation type="submission" date="2014-06" db="EMBL/GenBank/DDBJ databases">
        <title>Evolutionary Origins and Diversification of the Mycorrhizal Mutualists.</title>
        <authorList>
            <consortium name="DOE Joint Genome Institute"/>
            <consortium name="Mycorrhizal Genomics Consortium"/>
            <person name="Kohler A."/>
            <person name="Kuo A."/>
            <person name="Nagy L.G."/>
            <person name="Floudas D."/>
            <person name="Copeland A."/>
            <person name="Barry K.W."/>
            <person name="Cichocki N."/>
            <person name="Veneault-Fourrey C."/>
            <person name="LaButti K."/>
            <person name="Lindquist E.A."/>
            <person name="Lipzen A."/>
            <person name="Lundell T."/>
            <person name="Morin E."/>
            <person name="Murat C."/>
            <person name="Riley R."/>
            <person name="Ohm R."/>
            <person name="Sun H."/>
            <person name="Tunlid A."/>
            <person name="Henrissat B."/>
            <person name="Grigoriev I.V."/>
            <person name="Hibbett D.S."/>
            <person name="Martin F."/>
        </authorList>
    </citation>
    <scope>NUCLEOTIDE SEQUENCE [LARGE SCALE GENOMIC DNA]</scope>
    <source>
        <strain evidence="5 6">SS14</strain>
    </source>
</reference>
<organism evidence="5 6">
    <name type="scientific">Sphaerobolus stellatus (strain SS14)</name>
    <dbReference type="NCBI Taxonomy" id="990650"/>
    <lineage>
        <taxon>Eukaryota</taxon>
        <taxon>Fungi</taxon>
        <taxon>Dikarya</taxon>
        <taxon>Basidiomycota</taxon>
        <taxon>Agaricomycotina</taxon>
        <taxon>Agaricomycetes</taxon>
        <taxon>Phallomycetidae</taxon>
        <taxon>Geastrales</taxon>
        <taxon>Sphaerobolaceae</taxon>
        <taxon>Sphaerobolus</taxon>
    </lineage>
</organism>
<dbReference type="InterPro" id="IPR019826">
    <property type="entry name" value="Carboxylesterase_B_AS"/>
</dbReference>
<dbReference type="EMBL" id="KN837125">
    <property type="protein sequence ID" value="KIJ43139.1"/>
    <property type="molecule type" value="Genomic_DNA"/>
</dbReference>
<evidence type="ECO:0000256" key="1">
    <source>
        <dbReference type="ARBA" id="ARBA00005964"/>
    </source>
</evidence>
<dbReference type="OrthoDB" id="408631at2759"/>
<evidence type="ECO:0000259" key="4">
    <source>
        <dbReference type="Pfam" id="PF00135"/>
    </source>
</evidence>
<comment type="similarity">
    <text evidence="1 3">Belongs to the type-B carboxylesterase/lipase family.</text>
</comment>
<dbReference type="PANTHER" id="PTHR11559">
    <property type="entry name" value="CARBOXYLESTERASE"/>
    <property type="match status" value="1"/>
</dbReference>
<dbReference type="Gene3D" id="3.40.50.1820">
    <property type="entry name" value="alpha/beta hydrolase"/>
    <property type="match status" value="1"/>
</dbReference>
<keyword evidence="2 3" id="KW-0378">Hydrolase</keyword>
<sequence length="537" mass="57667">MVRRSLRTAHGERDLNSALHYAFFAATPNIVDLGYATYQGVPISNTTNTQFLGIRFAASPTGSLRFRAPHPPASTPGVQVANQLSDQCFEAGQGIQPTSPFHTGKLQKRADVFSEDCLFLNVYVPGSIDPTKRLPVVFWIHGGGYQVGDGSDPGKDLFAFSNNGVVVVTVQYRLGAFGFLPGQKVKDSGALNAGLLDQQFALKWTQQHIAKFGGDPTKVTIWGESAGAGSVLQHVVANGGHTTPPLFRAAITSSTFLPSQYAFNDPLAEDLYNAVVNGTGCSSSIDTLSCLRGLNATALQATNVALSTNAFFGVFLFVPVVDGTFITERPTQLLAQRKVNGEALLSITNTFEGAAFVNSNTASTVQIPTYVEQLFPKATSEVAQAVAAQYAGTGAPIDQAIGIMGESIFICPTYFLLRAFPGKSFKGEFAIPPGGHGQDVDYYFTSLNPNGVPSFNNTVFDTAFPDSFLDFAISLNPNIKHNPADQKPLWNTWNQGNTEMLFNKTDSNAPVLRTTTTNDQLLQRCSFWESIGAVTGQ</sequence>
<dbReference type="InterPro" id="IPR050309">
    <property type="entry name" value="Type-B_Carboxylest/Lipase"/>
</dbReference>
<dbReference type="InterPro" id="IPR029058">
    <property type="entry name" value="AB_hydrolase_fold"/>
</dbReference>
<dbReference type="EC" id="3.1.1.-" evidence="3"/>
<dbReference type="PROSITE" id="PS00122">
    <property type="entry name" value="CARBOXYLESTERASE_B_1"/>
    <property type="match status" value="1"/>
</dbReference>
<protein>
    <recommendedName>
        <fullName evidence="3">Carboxylic ester hydrolase</fullName>
        <ecNumber evidence="3">3.1.1.-</ecNumber>
    </recommendedName>
</protein>
<dbReference type="PROSITE" id="PS00941">
    <property type="entry name" value="CARBOXYLESTERASE_B_2"/>
    <property type="match status" value="1"/>
</dbReference>
<dbReference type="SUPFAM" id="SSF53474">
    <property type="entry name" value="alpha/beta-Hydrolases"/>
    <property type="match status" value="1"/>
</dbReference>
<dbReference type="Pfam" id="PF00135">
    <property type="entry name" value="COesterase"/>
    <property type="match status" value="1"/>
</dbReference>
<dbReference type="InterPro" id="IPR002018">
    <property type="entry name" value="CarbesteraseB"/>
</dbReference>
<dbReference type="AlphaFoldDB" id="A0A0C9V7Y9"/>
<dbReference type="ESTHER" id="9homo-a0a0c9v7y9">
    <property type="family name" value="Fungal_carboxylesterase_lipase"/>
</dbReference>
<evidence type="ECO:0000256" key="3">
    <source>
        <dbReference type="RuleBase" id="RU361235"/>
    </source>
</evidence>
<dbReference type="Proteomes" id="UP000054279">
    <property type="component" value="Unassembled WGS sequence"/>
</dbReference>
<feature type="domain" description="Carboxylesterase type B" evidence="4">
    <location>
        <begin position="47"/>
        <end position="515"/>
    </location>
</feature>
<gene>
    <name evidence="5" type="ORF">M422DRAFT_60334</name>
</gene>
<evidence type="ECO:0000313" key="5">
    <source>
        <dbReference type="EMBL" id="KIJ43139.1"/>
    </source>
</evidence>
<name>A0A0C9V7Y9_SPHS4</name>
<dbReference type="GO" id="GO:0016787">
    <property type="term" value="F:hydrolase activity"/>
    <property type="evidence" value="ECO:0007669"/>
    <property type="project" value="UniProtKB-KW"/>
</dbReference>
<dbReference type="InterPro" id="IPR019819">
    <property type="entry name" value="Carboxylesterase_B_CS"/>
</dbReference>
<dbReference type="HOGENOM" id="CLU_006586_10_5_1"/>
<keyword evidence="6" id="KW-1185">Reference proteome</keyword>
<proteinExistence type="inferred from homology"/>
<evidence type="ECO:0000256" key="2">
    <source>
        <dbReference type="ARBA" id="ARBA00022801"/>
    </source>
</evidence>
<accession>A0A0C9V7Y9</accession>